<evidence type="ECO:0000259" key="1">
    <source>
        <dbReference type="Pfam" id="PF03795"/>
    </source>
</evidence>
<organism evidence="2 3">
    <name type="scientific">Fusarium redolens</name>
    <dbReference type="NCBI Taxonomy" id="48865"/>
    <lineage>
        <taxon>Eukaryota</taxon>
        <taxon>Fungi</taxon>
        <taxon>Dikarya</taxon>
        <taxon>Ascomycota</taxon>
        <taxon>Pezizomycotina</taxon>
        <taxon>Sordariomycetes</taxon>
        <taxon>Hypocreomycetidae</taxon>
        <taxon>Hypocreales</taxon>
        <taxon>Nectriaceae</taxon>
        <taxon>Fusarium</taxon>
        <taxon>Fusarium redolens species complex</taxon>
    </lineage>
</organism>
<dbReference type="RefSeq" id="XP_046045829.1">
    <property type="nucleotide sequence ID" value="XM_046193537.1"/>
</dbReference>
<keyword evidence="3" id="KW-1185">Reference proteome</keyword>
<feature type="domain" description="YCII-related" evidence="1">
    <location>
        <begin position="14"/>
        <end position="95"/>
    </location>
</feature>
<sequence length="114" mass="12628">MPPTLEPCLLVQVPDKPGNKIAEERRIHLVAHMTANKTQIDLGRLVMAGPTVETVSSGSDPAPPTITGSVMVWKSHSESEVRGWLDENPYAIMEVWDMESVKFTPFLCAVRKPM</sequence>
<dbReference type="Pfam" id="PF03795">
    <property type="entry name" value="YCII"/>
    <property type="match status" value="1"/>
</dbReference>
<evidence type="ECO:0000313" key="3">
    <source>
        <dbReference type="Proteomes" id="UP000720189"/>
    </source>
</evidence>
<dbReference type="OrthoDB" id="5519740at2759"/>
<accession>A0A9P9GK75</accession>
<reference evidence="2" key="1">
    <citation type="journal article" date="2021" name="Nat. Commun.">
        <title>Genetic determinants of endophytism in the Arabidopsis root mycobiome.</title>
        <authorList>
            <person name="Mesny F."/>
            <person name="Miyauchi S."/>
            <person name="Thiergart T."/>
            <person name="Pickel B."/>
            <person name="Atanasova L."/>
            <person name="Karlsson M."/>
            <person name="Huettel B."/>
            <person name="Barry K.W."/>
            <person name="Haridas S."/>
            <person name="Chen C."/>
            <person name="Bauer D."/>
            <person name="Andreopoulos W."/>
            <person name="Pangilinan J."/>
            <person name="LaButti K."/>
            <person name="Riley R."/>
            <person name="Lipzen A."/>
            <person name="Clum A."/>
            <person name="Drula E."/>
            <person name="Henrissat B."/>
            <person name="Kohler A."/>
            <person name="Grigoriev I.V."/>
            <person name="Martin F.M."/>
            <person name="Hacquard S."/>
        </authorList>
    </citation>
    <scope>NUCLEOTIDE SEQUENCE</scope>
    <source>
        <strain evidence="2">MPI-CAGE-AT-0023</strain>
    </source>
</reference>
<protein>
    <recommendedName>
        <fullName evidence="1">YCII-related domain-containing protein</fullName>
    </recommendedName>
</protein>
<dbReference type="GeneID" id="70223491"/>
<dbReference type="InterPro" id="IPR051807">
    <property type="entry name" value="Sec-metab_biosynth-assoc"/>
</dbReference>
<dbReference type="InterPro" id="IPR005545">
    <property type="entry name" value="YCII"/>
</dbReference>
<dbReference type="PANTHER" id="PTHR33606">
    <property type="entry name" value="PROTEIN YCII"/>
    <property type="match status" value="1"/>
</dbReference>
<dbReference type="InterPro" id="IPR011008">
    <property type="entry name" value="Dimeric_a/b-barrel"/>
</dbReference>
<dbReference type="PANTHER" id="PTHR33606:SF3">
    <property type="entry name" value="PROTEIN YCII"/>
    <property type="match status" value="1"/>
</dbReference>
<dbReference type="EMBL" id="JAGMUX010000014">
    <property type="protein sequence ID" value="KAH7240035.1"/>
    <property type="molecule type" value="Genomic_DNA"/>
</dbReference>
<evidence type="ECO:0000313" key="2">
    <source>
        <dbReference type="EMBL" id="KAH7240035.1"/>
    </source>
</evidence>
<dbReference type="Gene3D" id="3.30.70.1060">
    <property type="entry name" value="Dimeric alpha+beta barrel"/>
    <property type="match status" value="1"/>
</dbReference>
<gene>
    <name evidence="2" type="ORF">BKA55DRAFT_576918</name>
</gene>
<comment type="caution">
    <text evidence="2">The sequence shown here is derived from an EMBL/GenBank/DDBJ whole genome shotgun (WGS) entry which is preliminary data.</text>
</comment>
<dbReference type="SUPFAM" id="SSF54909">
    <property type="entry name" value="Dimeric alpha+beta barrel"/>
    <property type="match status" value="1"/>
</dbReference>
<name>A0A9P9GK75_FUSRE</name>
<dbReference type="AlphaFoldDB" id="A0A9P9GK75"/>
<proteinExistence type="predicted"/>
<dbReference type="Proteomes" id="UP000720189">
    <property type="component" value="Unassembled WGS sequence"/>
</dbReference>